<name>A0A0N5BTH8_STREA</name>
<dbReference type="Pfam" id="PF12937">
    <property type="entry name" value="F-box-like"/>
    <property type="match status" value="1"/>
</dbReference>
<dbReference type="InterPro" id="IPR036047">
    <property type="entry name" value="F-box-like_dom_sf"/>
</dbReference>
<accession>A0A0N5BTH8</accession>
<organism evidence="2 3">
    <name type="scientific">Strongyloides papillosus</name>
    <name type="common">Intestinal threadworm</name>
    <dbReference type="NCBI Taxonomy" id="174720"/>
    <lineage>
        <taxon>Eukaryota</taxon>
        <taxon>Metazoa</taxon>
        <taxon>Ecdysozoa</taxon>
        <taxon>Nematoda</taxon>
        <taxon>Chromadorea</taxon>
        <taxon>Rhabditida</taxon>
        <taxon>Tylenchina</taxon>
        <taxon>Panagrolaimomorpha</taxon>
        <taxon>Strongyloidoidea</taxon>
        <taxon>Strongyloididae</taxon>
        <taxon>Strongyloides</taxon>
    </lineage>
</organism>
<dbReference type="SMART" id="SM00256">
    <property type="entry name" value="FBOX"/>
    <property type="match status" value="1"/>
</dbReference>
<dbReference type="WBParaSite" id="SPAL_0000916100.1">
    <property type="protein sequence ID" value="SPAL_0000916100.1"/>
    <property type="gene ID" value="SPAL_0000916100"/>
</dbReference>
<keyword evidence="2" id="KW-1185">Reference proteome</keyword>
<dbReference type="InterPro" id="IPR001810">
    <property type="entry name" value="F-box_dom"/>
</dbReference>
<dbReference type="Proteomes" id="UP000046392">
    <property type="component" value="Unplaced"/>
</dbReference>
<dbReference type="PROSITE" id="PS50181">
    <property type="entry name" value="FBOX"/>
    <property type="match status" value="1"/>
</dbReference>
<protein>
    <submittedName>
        <fullName evidence="3">F-box domain-containing protein</fullName>
    </submittedName>
</protein>
<reference evidence="3" key="1">
    <citation type="submission" date="2017-02" db="UniProtKB">
        <authorList>
            <consortium name="WormBaseParasite"/>
        </authorList>
    </citation>
    <scope>IDENTIFICATION</scope>
</reference>
<sequence>MDDVTTDEPTINFLSLPENFQLQIFKKLDWKSLVNLKLVCRDFYFMIKRNIERLDRPKVDELEVVCDREKVGYFRYSFKKLDLPNSVSRWKNYSPENEEQYKSFLKERDFAEIKKLKFLKCWAPESNEVLINMPRGTGSYNYLVNDWVEMVEINPNKILEVISDEILVINPDEFEFDGYFLKISKNAEVLYDDIGNNNFEMVSITIEASSNPDWGTPYYDSLLESNFLKQHGFFEEDGSEIIAVKLVMGRLTGSPNLNYNNICTESTGILHVDISKCLFNYNYFNFEGRCNSKEIWLHFRGGYSSSTVMEKNFYKEIFDEVKFKNNLVDIYDGDEGYRIETAMYCQKCKTKHLNRVVMSTSGDVAEIILK</sequence>
<dbReference type="AlphaFoldDB" id="A0A0N5BTH8"/>
<proteinExistence type="predicted"/>
<evidence type="ECO:0000313" key="2">
    <source>
        <dbReference type="Proteomes" id="UP000046392"/>
    </source>
</evidence>
<dbReference type="SUPFAM" id="SSF81383">
    <property type="entry name" value="F-box domain"/>
    <property type="match status" value="1"/>
</dbReference>
<feature type="domain" description="F-box" evidence="1">
    <location>
        <begin position="10"/>
        <end position="54"/>
    </location>
</feature>
<dbReference type="Gene3D" id="1.20.1280.50">
    <property type="match status" value="1"/>
</dbReference>
<evidence type="ECO:0000259" key="1">
    <source>
        <dbReference type="PROSITE" id="PS50181"/>
    </source>
</evidence>
<evidence type="ECO:0000313" key="3">
    <source>
        <dbReference type="WBParaSite" id="SPAL_0000916100.1"/>
    </source>
</evidence>